<proteinExistence type="predicted"/>
<keyword evidence="1" id="KW-1133">Transmembrane helix</keyword>
<organism evidence="3 4">
    <name type="scientific">Sinorhizobium meliloti CCNWSX0020</name>
    <dbReference type="NCBI Taxonomy" id="1107881"/>
    <lineage>
        <taxon>Bacteria</taxon>
        <taxon>Pseudomonadati</taxon>
        <taxon>Pseudomonadota</taxon>
        <taxon>Alphaproteobacteria</taxon>
        <taxon>Hyphomicrobiales</taxon>
        <taxon>Rhizobiaceae</taxon>
        <taxon>Sinorhizobium/Ensifer group</taxon>
        <taxon>Sinorhizobium</taxon>
    </lineage>
</organism>
<feature type="transmembrane region" description="Helical" evidence="1">
    <location>
        <begin position="31"/>
        <end position="49"/>
    </location>
</feature>
<dbReference type="InterPro" id="IPR025105">
    <property type="entry name" value="DUF4010"/>
</dbReference>
<gene>
    <name evidence="3" type="ORF">SM0020_05847</name>
</gene>
<reference evidence="3 4" key="1">
    <citation type="journal article" date="2012" name="J. Bacteriol.">
        <title>Draft Genome Sequence of Sinorhizobium meliloti CCNWSX0020, a Nitrogen-Fixing Symbiont with Copper Tolerance Capability Isolated from Lead-Zinc Mine Tailings.</title>
        <authorList>
            <person name="Li Z."/>
            <person name="Ma Z."/>
            <person name="Hao X."/>
            <person name="Wei G."/>
        </authorList>
    </citation>
    <scope>NUCLEOTIDE SEQUENCE [LARGE SCALE GENOMIC DNA]</scope>
    <source>
        <strain evidence="3 4">CCNWSX0020</strain>
    </source>
</reference>
<dbReference type="Pfam" id="PF13194">
    <property type="entry name" value="DUF4010"/>
    <property type="match status" value="1"/>
</dbReference>
<sequence length="202" mass="19936">MAGVASIAAVVSLLRVLTVTLFISPPVFPEVVLPIIAAALVFAAGGAALMTETAPSADEPVEPRNPLELVPLLIFAALFAATATTGAALMKGMGHSSLFGISAASGIFDVDVAVLTALRAGGGAAPLQIVGDAVLVAGLANAGGRVLVAMASGTLRYWTSLAAISLLAAGTGVAVYSSLPASCMAGPRLSNKIEEAAGLLAR</sequence>
<name>H0FVN8_RHIML</name>
<dbReference type="PANTHER" id="PTHR39084:SF1">
    <property type="entry name" value="DUF4010 DOMAIN-CONTAINING PROTEIN"/>
    <property type="match status" value="1"/>
</dbReference>
<evidence type="ECO:0000259" key="2">
    <source>
        <dbReference type="Pfam" id="PF13194"/>
    </source>
</evidence>
<dbReference type="PATRIC" id="fig|1107881.3.peg.1175"/>
<dbReference type="AlphaFoldDB" id="H0FVN8"/>
<feature type="transmembrane region" description="Helical" evidence="1">
    <location>
        <begin position="6"/>
        <end position="24"/>
    </location>
</feature>
<dbReference type="EMBL" id="AGVV01000007">
    <property type="protein sequence ID" value="EHK78944.1"/>
    <property type="molecule type" value="Genomic_DNA"/>
</dbReference>
<dbReference type="PANTHER" id="PTHR39084">
    <property type="entry name" value="MEMBRANE PROTEIN-RELATED"/>
    <property type="match status" value="1"/>
</dbReference>
<keyword evidence="1" id="KW-0812">Transmembrane</keyword>
<protein>
    <submittedName>
        <fullName evidence="3">Putative membrane protein</fullName>
    </submittedName>
</protein>
<keyword evidence="1" id="KW-0472">Membrane</keyword>
<feature type="transmembrane region" description="Helical" evidence="1">
    <location>
        <begin position="155"/>
        <end position="179"/>
    </location>
</feature>
<evidence type="ECO:0000256" key="1">
    <source>
        <dbReference type="SAM" id="Phobius"/>
    </source>
</evidence>
<feature type="domain" description="DUF4010" evidence="2">
    <location>
        <begin position="3"/>
        <end position="153"/>
    </location>
</feature>
<feature type="transmembrane region" description="Helical" evidence="1">
    <location>
        <begin position="97"/>
        <end position="118"/>
    </location>
</feature>
<evidence type="ECO:0000313" key="3">
    <source>
        <dbReference type="EMBL" id="EHK78944.1"/>
    </source>
</evidence>
<dbReference type="Proteomes" id="UP000004038">
    <property type="component" value="Unassembled WGS sequence"/>
</dbReference>
<feature type="transmembrane region" description="Helical" evidence="1">
    <location>
        <begin position="69"/>
        <end position="90"/>
    </location>
</feature>
<evidence type="ECO:0000313" key="4">
    <source>
        <dbReference type="Proteomes" id="UP000004038"/>
    </source>
</evidence>
<accession>H0FVN8</accession>
<feature type="transmembrane region" description="Helical" evidence="1">
    <location>
        <begin position="124"/>
        <end position="143"/>
    </location>
</feature>